<keyword evidence="2" id="KW-1185">Reference proteome</keyword>
<name>A0A1Y1ZS62_9PLEO</name>
<reference evidence="1 2" key="1">
    <citation type="submission" date="2016-07" db="EMBL/GenBank/DDBJ databases">
        <title>Pervasive Adenine N6-methylation of Active Genes in Fungi.</title>
        <authorList>
            <consortium name="DOE Joint Genome Institute"/>
            <person name="Mondo S.J."/>
            <person name="Dannebaum R.O."/>
            <person name="Kuo R.C."/>
            <person name="Labutti K."/>
            <person name="Haridas S."/>
            <person name="Kuo A."/>
            <person name="Salamov A."/>
            <person name="Ahrendt S.R."/>
            <person name="Lipzen A."/>
            <person name="Sullivan W."/>
            <person name="Andreopoulos W.B."/>
            <person name="Clum A."/>
            <person name="Lindquist E."/>
            <person name="Daum C."/>
            <person name="Ramamoorthy G.K."/>
            <person name="Gryganskyi A."/>
            <person name="Culley D."/>
            <person name="Magnuson J.K."/>
            <person name="James T.Y."/>
            <person name="O'Malley M.A."/>
            <person name="Stajich J.E."/>
            <person name="Spatafora J.W."/>
            <person name="Visel A."/>
            <person name="Grigoriev I.V."/>
        </authorList>
    </citation>
    <scope>NUCLEOTIDE SEQUENCE [LARGE SCALE GENOMIC DNA]</scope>
    <source>
        <strain evidence="1 2">CBS 115471</strain>
    </source>
</reference>
<sequence length="156" mass="17443">MLEKNANRCEEMICRELLWNIVNMHVSHPPHVVRGAIPACPSGPSASHSKTTMPDDATSFESCKSKAARQIQYLRNLKRWILRTVPQSNPASRASVERGASWVASLKTSLAAVGDLGSRRRRMTRPRAIQTPQGTFIYIYKRSLAKKLVQTIRASS</sequence>
<evidence type="ECO:0000313" key="1">
    <source>
        <dbReference type="EMBL" id="ORY12655.1"/>
    </source>
</evidence>
<proteinExistence type="predicted"/>
<comment type="caution">
    <text evidence="1">The sequence shown here is derived from an EMBL/GenBank/DDBJ whole genome shotgun (WGS) entry which is preliminary data.</text>
</comment>
<accession>A0A1Y1ZS62</accession>
<dbReference type="EMBL" id="MCFA01000049">
    <property type="protein sequence ID" value="ORY12655.1"/>
    <property type="molecule type" value="Genomic_DNA"/>
</dbReference>
<organism evidence="1 2">
    <name type="scientific">Clohesyomyces aquaticus</name>
    <dbReference type="NCBI Taxonomy" id="1231657"/>
    <lineage>
        <taxon>Eukaryota</taxon>
        <taxon>Fungi</taxon>
        <taxon>Dikarya</taxon>
        <taxon>Ascomycota</taxon>
        <taxon>Pezizomycotina</taxon>
        <taxon>Dothideomycetes</taxon>
        <taxon>Pleosporomycetidae</taxon>
        <taxon>Pleosporales</taxon>
        <taxon>Lindgomycetaceae</taxon>
        <taxon>Clohesyomyces</taxon>
    </lineage>
</organism>
<gene>
    <name evidence="1" type="ORF">BCR34DRAFT_587115</name>
</gene>
<dbReference type="Proteomes" id="UP000193144">
    <property type="component" value="Unassembled WGS sequence"/>
</dbReference>
<protein>
    <submittedName>
        <fullName evidence="1">Uncharacterized protein</fullName>
    </submittedName>
</protein>
<dbReference type="AlphaFoldDB" id="A0A1Y1ZS62"/>
<evidence type="ECO:0000313" key="2">
    <source>
        <dbReference type="Proteomes" id="UP000193144"/>
    </source>
</evidence>